<dbReference type="SUPFAM" id="SSF46689">
    <property type="entry name" value="Homeodomain-like"/>
    <property type="match status" value="1"/>
</dbReference>
<dbReference type="PANTHER" id="PTHR30055">
    <property type="entry name" value="HTH-TYPE TRANSCRIPTIONAL REGULATOR RUTR"/>
    <property type="match status" value="1"/>
</dbReference>
<dbReference type="PRINTS" id="PR00455">
    <property type="entry name" value="HTHTETR"/>
</dbReference>
<dbReference type="InterPro" id="IPR009057">
    <property type="entry name" value="Homeodomain-like_sf"/>
</dbReference>
<evidence type="ECO:0000256" key="2">
    <source>
        <dbReference type="PROSITE-ProRule" id="PRU00335"/>
    </source>
</evidence>
<name>A0ABV3DVF6_9ACTN</name>
<dbReference type="RefSeq" id="WP_358364052.1">
    <property type="nucleotide sequence ID" value="NZ_JBEZFP010000196.1"/>
</dbReference>
<proteinExistence type="predicted"/>
<accession>A0ABV3DVF6</accession>
<dbReference type="InterPro" id="IPR041642">
    <property type="entry name" value="KstR_C"/>
</dbReference>
<reference evidence="4 5" key="1">
    <citation type="submission" date="2024-06" db="EMBL/GenBank/DDBJ databases">
        <title>The Natural Products Discovery Center: Release of the First 8490 Sequenced Strains for Exploring Actinobacteria Biosynthetic Diversity.</title>
        <authorList>
            <person name="Kalkreuter E."/>
            <person name="Kautsar S.A."/>
            <person name="Yang D."/>
            <person name="Bader C.D."/>
            <person name="Teijaro C.N."/>
            <person name="Fluegel L."/>
            <person name="Davis C.M."/>
            <person name="Simpson J.R."/>
            <person name="Lauterbach L."/>
            <person name="Steele A.D."/>
            <person name="Gui C."/>
            <person name="Meng S."/>
            <person name="Li G."/>
            <person name="Viehrig K."/>
            <person name="Ye F."/>
            <person name="Su P."/>
            <person name="Kiefer A.F."/>
            <person name="Nichols A."/>
            <person name="Cepeda A.J."/>
            <person name="Yan W."/>
            <person name="Fan B."/>
            <person name="Jiang Y."/>
            <person name="Adhikari A."/>
            <person name="Zheng C.-J."/>
            <person name="Schuster L."/>
            <person name="Cowan T.M."/>
            <person name="Smanski M.J."/>
            <person name="Chevrette M.G."/>
            <person name="De Carvalho L.P.S."/>
            <person name="Shen B."/>
        </authorList>
    </citation>
    <scope>NUCLEOTIDE SEQUENCE [LARGE SCALE GENOMIC DNA]</scope>
    <source>
        <strain evidence="4 5">NPDC048946</strain>
    </source>
</reference>
<evidence type="ECO:0000313" key="4">
    <source>
        <dbReference type="EMBL" id="MEU8139739.1"/>
    </source>
</evidence>
<dbReference type="PROSITE" id="PS50977">
    <property type="entry name" value="HTH_TETR_2"/>
    <property type="match status" value="1"/>
</dbReference>
<evidence type="ECO:0000313" key="5">
    <source>
        <dbReference type="Proteomes" id="UP001551482"/>
    </source>
</evidence>
<gene>
    <name evidence="4" type="ORF">AB0C36_40380</name>
</gene>
<keyword evidence="1 2" id="KW-0238">DNA-binding</keyword>
<protein>
    <submittedName>
        <fullName evidence="4">TetR family transcriptional regulator</fullName>
    </submittedName>
</protein>
<dbReference type="Pfam" id="PF17925">
    <property type="entry name" value="TetR_C_20"/>
    <property type="match status" value="1"/>
</dbReference>
<evidence type="ECO:0000259" key="3">
    <source>
        <dbReference type="PROSITE" id="PS50977"/>
    </source>
</evidence>
<dbReference type="InterPro" id="IPR050109">
    <property type="entry name" value="HTH-type_TetR-like_transc_reg"/>
</dbReference>
<dbReference type="Pfam" id="PF00440">
    <property type="entry name" value="TetR_N"/>
    <property type="match status" value="1"/>
</dbReference>
<keyword evidence="5" id="KW-1185">Reference proteome</keyword>
<dbReference type="EMBL" id="JBEZFP010000196">
    <property type="protein sequence ID" value="MEU8139739.1"/>
    <property type="molecule type" value="Genomic_DNA"/>
</dbReference>
<evidence type="ECO:0000256" key="1">
    <source>
        <dbReference type="ARBA" id="ARBA00023125"/>
    </source>
</evidence>
<dbReference type="PANTHER" id="PTHR30055:SF242">
    <property type="entry name" value="HTH-TYPE TRANSCRIPTIONAL REPRESSOR KSTR"/>
    <property type="match status" value="1"/>
</dbReference>
<feature type="domain" description="HTH tetR-type" evidence="3">
    <location>
        <begin position="27"/>
        <end position="87"/>
    </location>
</feature>
<organism evidence="4 5">
    <name type="scientific">Streptodolium elevatio</name>
    <dbReference type="NCBI Taxonomy" id="3157996"/>
    <lineage>
        <taxon>Bacteria</taxon>
        <taxon>Bacillati</taxon>
        <taxon>Actinomycetota</taxon>
        <taxon>Actinomycetes</taxon>
        <taxon>Kitasatosporales</taxon>
        <taxon>Streptomycetaceae</taxon>
        <taxon>Streptodolium</taxon>
    </lineage>
</organism>
<sequence length="226" mass="25249">MPRTTTDGRMMTTYTKAPGAPLTERQEARRRRILRATTRLAAQGGYDSVQMREVAELSEVALGTLYRYFPSKVHLLVATMYDQLEQLGGQLRRKPNKGLPPRDRVVDTLLRAFRGMQREPHLTEAMMRALQFADRSVSAEVDGVSRITTQMIFEAIHEDDTVEPSTEELAVIRVITHTWHSSLISWLNGRASISQVRLDIETVARLIPEDAPGGTAGEGSAAPHAR</sequence>
<dbReference type="Gene3D" id="1.10.357.10">
    <property type="entry name" value="Tetracycline Repressor, domain 2"/>
    <property type="match status" value="1"/>
</dbReference>
<dbReference type="Proteomes" id="UP001551482">
    <property type="component" value="Unassembled WGS sequence"/>
</dbReference>
<feature type="DNA-binding region" description="H-T-H motif" evidence="2">
    <location>
        <begin position="50"/>
        <end position="69"/>
    </location>
</feature>
<comment type="caution">
    <text evidence="4">The sequence shown here is derived from an EMBL/GenBank/DDBJ whole genome shotgun (WGS) entry which is preliminary data.</text>
</comment>
<dbReference type="InterPro" id="IPR001647">
    <property type="entry name" value="HTH_TetR"/>
</dbReference>